<dbReference type="AlphaFoldDB" id="A0A803PEA8"/>
<dbReference type="EnsemblPlants" id="evm.model.04.1730">
    <property type="protein sequence ID" value="cds.evm.model.04.1730"/>
    <property type="gene ID" value="evm.TU.04.1730"/>
</dbReference>
<organism evidence="2 3">
    <name type="scientific">Cannabis sativa</name>
    <name type="common">Hemp</name>
    <name type="synonym">Marijuana</name>
    <dbReference type="NCBI Taxonomy" id="3483"/>
    <lineage>
        <taxon>Eukaryota</taxon>
        <taxon>Viridiplantae</taxon>
        <taxon>Streptophyta</taxon>
        <taxon>Embryophyta</taxon>
        <taxon>Tracheophyta</taxon>
        <taxon>Spermatophyta</taxon>
        <taxon>Magnoliopsida</taxon>
        <taxon>eudicotyledons</taxon>
        <taxon>Gunneridae</taxon>
        <taxon>Pentapetalae</taxon>
        <taxon>rosids</taxon>
        <taxon>fabids</taxon>
        <taxon>Rosales</taxon>
        <taxon>Cannabaceae</taxon>
        <taxon>Cannabis</taxon>
    </lineage>
</organism>
<keyword evidence="3" id="KW-1185">Reference proteome</keyword>
<dbReference type="Pfam" id="PF22936">
    <property type="entry name" value="Pol_BBD"/>
    <property type="match status" value="1"/>
</dbReference>
<accession>A0A803PEA8</accession>
<evidence type="ECO:0000313" key="2">
    <source>
        <dbReference type="EnsemblPlants" id="cds.evm.model.04.1730"/>
    </source>
</evidence>
<dbReference type="Proteomes" id="UP000596661">
    <property type="component" value="Chromosome 4"/>
</dbReference>
<dbReference type="InterPro" id="IPR054722">
    <property type="entry name" value="PolX-like_BBD"/>
</dbReference>
<reference evidence="2" key="2">
    <citation type="submission" date="2021-03" db="UniProtKB">
        <authorList>
            <consortium name="EnsemblPlants"/>
        </authorList>
    </citation>
    <scope>IDENTIFICATION</scope>
</reference>
<proteinExistence type="predicted"/>
<evidence type="ECO:0000259" key="1">
    <source>
        <dbReference type="Pfam" id="PF22936"/>
    </source>
</evidence>
<dbReference type="EMBL" id="UZAU01000400">
    <property type="status" value="NOT_ANNOTATED_CDS"/>
    <property type="molecule type" value="Genomic_DNA"/>
</dbReference>
<dbReference type="Gramene" id="evm.model.04.1730">
    <property type="protein sequence ID" value="cds.evm.model.04.1730"/>
    <property type="gene ID" value="evm.TU.04.1730"/>
</dbReference>
<name>A0A803PEA8_CANSA</name>
<feature type="domain" description="Retrovirus-related Pol polyprotein from transposon TNT 1-94-like beta-barrel" evidence="1">
    <location>
        <begin position="78"/>
        <end position="147"/>
    </location>
</feature>
<reference evidence="2" key="1">
    <citation type="submission" date="2018-11" db="EMBL/GenBank/DDBJ databases">
        <authorList>
            <person name="Grassa J C."/>
        </authorList>
    </citation>
    <scope>NUCLEOTIDE SEQUENCE [LARGE SCALE GENOMIC DNA]</scope>
</reference>
<sequence length="156" mass="17023">MLLPYWVPPSYGNKKPSNKEPAAPNATASTDKLLANLTKNEDIQALISLLTQKLQQTPTDAPAFASNISGNASNSRFWVIDSGATHHICCNLSLFTSLHHNAIALFVSLPNGTRIHVQKSGTINISATLTLHNVLYVPSFQFNLFRARLVRSIGLD</sequence>
<protein>
    <recommendedName>
        <fullName evidence="1">Retrovirus-related Pol polyprotein from transposon TNT 1-94-like beta-barrel domain-containing protein</fullName>
    </recommendedName>
</protein>
<evidence type="ECO:0000313" key="3">
    <source>
        <dbReference type="Proteomes" id="UP000596661"/>
    </source>
</evidence>